<feature type="compositionally biased region" description="Low complexity" evidence="1">
    <location>
        <begin position="52"/>
        <end position="64"/>
    </location>
</feature>
<accession>A0A1A8N4A5</accession>
<dbReference type="AlphaFoldDB" id="A0A1A8N4A5"/>
<proteinExistence type="predicted"/>
<evidence type="ECO:0000313" key="2">
    <source>
        <dbReference type="EMBL" id="SBR63930.1"/>
    </source>
</evidence>
<feature type="region of interest" description="Disordered" evidence="1">
    <location>
        <begin position="1"/>
        <end position="64"/>
    </location>
</feature>
<protein>
    <submittedName>
        <fullName evidence="2">Uncharacterized protein</fullName>
    </submittedName>
</protein>
<dbReference type="EMBL" id="HAEG01000726">
    <property type="protein sequence ID" value="SBR63930.1"/>
    <property type="molecule type" value="Transcribed_RNA"/>
</dbReference>
<organism evidence="2">
    <name type="scientific">Nothobranchius pienaari</name>
    <dbReference type="NCBI Taxonomy" id="704102"/>
    <lineage>
        <taxon>Eukaryota</taxon>
        <taxon>Metazoa</taxon>
        <taxon>Chordata</taxon>
        <taxon>Craniata</taxon>
        <taxon>Vertebrata</taxon>
        <taxon>Euteleostomi</taxon>
        <taxon>Actinopterygii</taxon>
        <taxon>Neopterygii</taxon>
        <taxon>Teleostei</taxon>
        <taxon>Neoteleostei</taxon>
        <taxon>Acanthomorphata</taxon>
        <taxon>Ovalentaria</taxon>
        <taxon>Atherinomorphae</taxon>
        <taxon>Cyprinodontiformes</taxon>
        <taxon>Nothobranchiidae</taxon>
        <taxon>Nothobranchius</taxon>
    </lineage>
</organism>
<evidence type="ECO:0000256" key="1">
    <source>
        <dbReference type="SAM" id="MobiDB-lite"/>
    </source>
</evidence>
<feature type="non-terminal residue" evidence="2">
    <location>
        <position position="1"/>
    </location>
</feature>
<sequence>EAGPEKSQGPATGNQEAGTGKSRGPATGNQKTGTGKPGDRGFLEEEDEEGSLETGTVTGTLETW</sequence>
<name>A0A1A8N4A5_9TELE</name>
<feature type="non-terminal residue" evidence="2">
    <location>
        <position position="64"/>
    </location>
</feature>
<gene>
    <name evidence="2" type="primary">OLA.26844</name>
</gene>
<reference evidence="2" key="2">
    <citation type="submission" date="2016-06" db="EMBL/GenBank/DDBJ databases">
        <title>The genome of a short-lived fish provides insights into sex chromosome evolution and the genetic control of aging.</title>
        <authorList>
            <person name="Reichwald K."/>
            <person name="Felder M."/>
            <person name="Petzold A."/>
            <person name="Koch P."/>
            <person name="Groth M."/>
            <person name="Platzer M."/>
        </authorList>
    </citation>
    <scope>NUCLEOTIDE SEQUENCE</scope>
    <source>
        <tissue evidence="2">Brain</tissue>
    </source>
</reference>
<reference evidence="2" key="1">
    <citation type="submission" date="2016-05" db="EMBL/GenBank/DDBJ databases">
        <authorList>
            <person name="Lavstsen T."/>
            <person name="Jespersen J.S."/>
        </authorList>
    </citation>
    <scope>NUCLEOTIDE SEQUENCE</scope>
    <source>
        <tissue evidence="2">Brain</tissue>
    </source>
</reference>